<evidence type="ECO:0000256" key="2">
    <source>
        <dbReference type="ARBA" id="ARBA00023125"/>
    </source>
</evidence>
<dbReference type="PANTHER" id="PTHR43280:SF34">
    <property type="entry name" value="ARAC-FAMILY TRANSCRIPTIONAL REGULATOR"/>
    <property type="match status" value="1"/>
</dbReference>
<dbReference type="STRING" id="1513896.SAMN05660841_00834"/>
<evidence type="ECO:0000313" key="5">
    <source>
        <dbReference type="EMBL" id="SKB48806.1"/>
    </source>
</evidence>
<dbReference type="RefSeq" id="WP_079641470.1">
    <property type="nucleotide sequence ID" value="NZ_FUZF01000002.1"/>
</dbReference>
<dbReference type="InterPro" id="IPR009057">
    <property type="entry name" value="Homeodomain-like_sf"/>
</dbReference>
<name>A0A1T5BNI2_9SPHI</name>
<organism evidence="5 6">
    <name type="scientific">Sphingobacterium nematocida</name>
    <dbReference type="NCBI Taxonomy" id="1513896"/>
    <lineage>
        <taxon>Bacteria</taxon>
        <taxon>Pseudomonadati</taxon>
        <taxon>Bacteroidota</taxon>
        <taxon>Sphingobacteriia</taxon>
        <taxon>Sphingobacteriales</taxon>
        <taxon>Sphingobacteriaceae</taxon>
        <taxon>Sphingobacterium</taxon>
    </lineage>
</organism>
<gene>
    <name evidence="5" type="ORF">SAMN05660841_00834</name>
</gene>
<reference evidence="6" key="1">
    <citation type="submission" date="2017-02" db="EMBL/GenBank/DDBJ databases">
        <authorList>
            <person name="Varghese N."/>
            <person name="Submissions S."/>
        </authorList>
    </citation>
    <scope>NUCLEOTIDE SEQUENCE [LARGE SCALE GENOMIC DNA]</scope>
    <source>
        <strain evidence="6">DSM 24091</strain>
    </source>
</reference>
<protein>
    <recommendedName>
        <fullName evidence="4">HTH araC/xylS-type domain-containing protein</fullName>
    </recommendedName>
</protein>
<accession>A0A1T5BNI2</accession>
<dbReference type="PROSITE" id="PS01124">
    <property type="entry name" value="HTH_ARAC_FAMILY_2"/>
    <property type="match status" value="1"/>
</dbReference>
<keyword evidence="3" id="KW-0804">Transcription</keyword>
<dbReference type="InterPro" id="IPR018060">
    <property type="entry name" value="HTH_AraC"/>
</dbReference>
<dbReference type="AlphaFoldDB" id="A0A1T5BNI2"/>
<dbReference type="EMBL" id="FUZF01000002">
    <property type="protein sequence ID" value="SKB48806.1"/>
    <property type="molecule type" value="Genomic_DNA"/>
</dbReference>
<sequence length="261" mass="30042">MRPVFAKILNDINHQTFSIKQFSNSNFSTEFHFHHECQINLVLESTGKRIVGDSIDGYEIDEITFLGSDLPHVWHTHADALGPKGSARSITLFFDPDKLISAMKHFVDPERLVSFLQISRRGLVFKKGVTKQLKPLILAISQSEGFKQVALFLTLMDIMIHTKEYVILSSAGFQANYSANDPEKMDNIIRFMFENYHREISLDEISVIANMTKQAFCRYFKNRTQKSFIQFLNEIRISYSCQMINQGDEFLGSTIIIKNNK</sequence>
<dbReference type="OrthoDB" id="9787988at2"/>
<keyword evidence="2" id="KW-0238">DNA-binding</keyword>
<dbReference type="PANTHER" id="PTHR43280">
    <property type="entry name" value="ARAC-FAMILY TRANSCRIPTIONAL REGULATOR"/>
    <property type="match status" value="1"/>
</dbReference>
<dbReference type="SUPFAM" id="SSF46689">
    <property type="entry name" value="Homeodomain-like"/>
    <property type="match status" value="1"/>
</dbReference>
<evidence type="ECO:0000259" key="4">
    <source>
        <dbReference type="PROSITE" id="PS01124"/>
    </source>
</evidence>
<keyword evidence="1" id="KW-0805">Transcription regulation</keyword>
<feature type="domain" description="HTH araC/xylS-type" evidence="4">
    <location>
        <begin position="186"/>
        <end position="261"/>
    </location>
</feature>
<dbReference type="GO" id="GO:0003700">
    <property type="term" value="F:DNA-binding transcription factor activity"/>
    <property type="evidence" value="ECO:0007669"/>
    <property type="project" value="InterPro"/>
</dbReference>
<dbReference type="Gene3D" id="1.10.10.60">
    <property type="entry name" value="Homeodomain-like"/>
    <property type="match status" value="1"/>
</dbReference>
<evidence type="ECO:0000313" key="6">
    <source>
        <dbReference type="Proteomes" id="UP000190150"/>
    </source>
</evidence>
<proteinExistence type="predicted"/>
<evidence type="ECO:0000256" key="1">
    <source>
        <dbReference type="ARBA" id="ARBA00023015"/>
    </source>
</evidence>
<keyword evidence="6" id="KW-1185">Reference proteome</keyword>
<evidence type="ECO:0000256" key="3">
    <source>
        <dbReference type="ARBA" id="ARBA00023163"/>
    </source>
</evidence>
<dbReference type="GO" id="GO:0043565">
    <property type="term" value="F:sequence-specific DNA binding"/>
    <property type="evidence" value="ECO:0007669"/>
    <property type="project" value="InterPro"/>
</dbReference>
<dbReference type="Proteomes" id="UP000190150">
    <property type="component" value="Unassembled WGS sequence"/>
</dbReference>